<reference evidence="1" key="1">
    <citation type="submission" date="2014-09" db="EMBL/GenBank/DDBJ databases">
        <authorList>
            <person name="Magalhaes I.L.F."/>
            <person name="Oliveira U."/>
            <person name="Santos F.R."/>
            <person name="Vidigal T.H.D.A."/>
            <person name="Brescovit A.D."/>
            <person name="Santos A.J."/>
        </authorList>
    </citation>
    <scope>NUCLEOTIDE SEQUENCE</scope>
    <source>
        <tissue evidence="1">Shoot tissue taken approximately 20 cm above the soil surface</tissue>
    </source>
</reference>
<dbReference type="EMBL" id="GBRH01211950">
    <property type="protein sequence ID" value="JAD85945.1"/>
    <property type="molecule type" value="Transcribed_RNA"/>
</dbReference>
<reference evidence="1" key="2">
    <citation type="journal article" date="2015" name="Data Brief">
        <title>Shoot transcriptome of the giant reed, Arundo donax.</title>
        <authorList>
            <person name="Barrero R.A."/>
            <person name="Guerrero F.D."/>
            <person name="Moolhuijzen P."/>
            <person name="Goolsby J.A."/>
            <person name="Tidwell J."/>
            <person name="Bellgard S.E."/>
            <person name="Bellgard M.I."/>
        </authorList>
    </citation>
    <scope>NUCLEOTIDE SEQUENCE</scope>
    <source>
        <tissue evidence="1">Shoot tissue taken approximately 20 cm above the soil surface</tissue>
    </source>
</reference>
<name>A0A0A9DJV9_ARUDO</name>
<protein>
    <submittedName>
        <fullName evidence="1">Uncharacterized protein</fullName>
    </submittedName>
</protein>
<organism evidence="1">
    <name type="scientific">Arundo donax</name>
    <name type="common">Giant reed</name>
    <name type="synonym">Donax arundinaceus</name>
    <dbReference type="NCBI Taxonomy" id="35708"/>
    <lineage>
        <taxon>Eukaryota</taxon>
        <taxon>Viridiplantae</taxon>
        <taxon>Streptophyta</taxon>
        <taxon>Embryophyta</taxon>
        <taxon>Tracheophyta</taxon>
        <taxon>Spermatophyta</taxon>
        <taxon>Magnoliopsida</taxon>
        <taxon>Liliopsida</taxon>
        <taxon>Poales</taxon>
        <taxon>Poaceae</taxon>
        <taxon>PACMAD clade</taxon>
        <taxon>Arundinoideae</taxon>
        <taxon>Arundineae</taxon>
        <taxon>Arundo</taxon>
    </lineage>
</organism>
<dbReference type="AlphaFoldDB" id="A0A0A9DJV9"/>
<sequence>MRRGVAALPDLAVLDLARCTKLPAAHWALSSRVHARQRQRAVRRHPRSRAGCTQRVVCRMCSRTCSPTCAPVPSLTWSSTPRCRRTRRSTTTAGNVHKEQWVKRLLCSVHVHLCATNFDCVFCWPNIHACRIMHFFKVIMLWL</sequence>
<evidence type="ECO:0000313" key="1">
    <source>
        <dbReference type="EMBL" id="JAD85945.1"/>
    </source>
</evidence>
<proteinExistence type="predicted"/>
<accession>A0A0A9DJV9</accession>